<evidence type="ECO:0000313" key="3">
    <source>
        <dbReference type="Proteomes" id="UP001152607"/>
    </source>
</evidence>
<comment type="caution">
    <text evidence="2">The sequence shown here is derived from an EMBL/GenBank/DDBJ whole genome shotgun (WGS) entry which is preliminary data.</text>
</comment>
<name>A0A9W4UI54_9PLEO</name>
<keyword evidence="1" id="KW-0472">Membrane</keyword>
<evidence type="ECO:0000313" key="2">
    <source>
        <dbReference type="EMBL" id="CAI6336983.1"/>
    </source>
</evidence>
<gene>
    <name evidence="2" type="ORF">PDIGIT_LOCUS10090</name>
</gene>
<keyword evidence="1" id="KW-0812">Transmembrane</keyword>
<keyword evidence="1" id="KW-1133">Transmembrane helix</keyword>
<dbReference type="AlphaFoldDB" id="A0A9W4UI54"/>
<feature type="transmembrane region" description="Helical" evidence="1">
    <location>
        <begin position="212"/>
        <end position="232"/>
    </location>
</feature>
<feature type="transmembrane region" description="Helical" evidence="1">
    <location>
        <begin position="119"/>
        <end position="140"/>
    </location>
</feature>
<dbReference type="EMBL" id="CAOQHR010000007">
    <property type="protein sequence ID" value="CAI6336983.1"/>
    <property type="molecule type" value="Genomic_DNA"/>
</dbReference>
<dbReference type="Proteomes" id="UP001152607">
    <property type="component" value="Unassembled WGS sequence"/>
</dbReference>
<feature type="transmembrane region" description="Helical" evidence="1">
    <location>
        <begin position="91"/>
        <end position="107"/>
    </location>
</feature>
<feature type="transmembrane region" description="Helical" evidence="1">
    <location>
        <begin position="184"/>
        <end position="206"/>
    </location>
</feature>
<evidence type="ECO:0000256" key="1">
    <source>
        <dbReference type="SAM" id="Phobius"/>
    </source>
</evidence>
<accession>A0A9W4UI54</accession>
<feature type="transmembrane region" description="Helical" evidence="1">
    <location>
        <begin position="31"/>
        <end position="52"/>
    </location>
</feature>
<organism evidence="2 3">
    <name type="scientific">Periconia digitata</name>
    <dbReference type="NCBI Taxonomy" id="1303443"/>
    <lineage>
        <taxon>Eukaryota</taxon>
        <taxon>Fungi</taxon>
        <taxon>Dikarya</taxon>
        <taxon>Ascomycota</taxon>
        <taxon>Pezizomycotina</taxon>
        <taxon>Dothideomycetes</taxon>
        <taxon>Pleosporomycetidae</taxon>
        <taxon>Pleosporales</taxon>
        <taxon>Massarineae</taxon>
        <taxon>Periconiaceae</taxon>
        <taxon>Periconia</taxon>
    </lineage>
</organism>
<feature type="transmembrane region" description="Helical" evidence="1">
    <location>
        <begin position="152"/>
        <end position="172"/>
    </location>
</feature>
<protein>
    <submittedName>
        <fullName evidence="2">Uncharacterized protein</fullName>
    </submittedName>
</protein>
<reference evidence="2" key="1">
    <citation type="submission" date="2023-01" db="EMBL/GenBank/DDBJ databases">
        <authorList>
            <person name="Van Ghelder C."/>
            <person name="Rancurel C."/>
        </authorList>
    </citation>
    <scope>NUCLEOTIDE SEQUENCE</scope>
    <source>
        <strain evidence="2">CNCM I-4278</strain>
    </source>
</reference>
<keyword evidence="3" id="KW-1185">Reference proteome</keyword>
<feature type="transmembrane region" description="Helical" evidence="1">
    <location>
        <begin position="64"/>
        <end position="85"/>
    </location>
</feature>
<proteinExistence type="predicted"/>
<sequence length="320" mass="35436">MFAAAYILPCTLYCTSRRLFAAAMIELSLRQTVFAATLVVLVVLLSSIHVWNSFPEKWSQKSRWGWTAALATLVAGFFVGLGVTVQCLPDSALLPLLVLSGLFGLVAECSQFTPLLKGYFPYSVLICLPVLVAQVSGAALSHLDAHHEKAILIAHAGSSLFHISGAALFTYARTTGKKWKRAEWKNGIMLPFAYIGISIADGLLFLLHRNAVWLALGHTTCISILLFSLPGIQRLEQYRKRDKFSHLSSSGDIYAENRLPLHIRITTDVYTYVEHGPTTPPNPDQTDYGMFTRKHIRILMILCSSWCTYLGISSVNGEKE</sequence>